<evidence type="ECO:0000256" key="1">
    <source>
        <dbReference type="SAM" id="Phobius"/>
    </source>
</evidence>
<keyword evidence="3" id="KW-1185">Reference proteome</keyword>
<comment type="caution">
    <text evidence="2">The sequence shown here is derived from an EMBL/GenBank/DDBJ whole genome shotgun (WGS) entry which is preliminary data.</text>
</comment>
<feature type="transmembrane region" description="Helical" evidence="1">
    <location>
        <begin position="43"/>
        <end position="62"/>
    </location>
</feature>
<name>A0A5J4NL04_9TREM</name>
<dbReference type="Proteomes" id="UP000324629">
    <property type="component" value="Unassembled WGS sequence"/>
</dbReference>
<keyword evidence="1" id="KW-1133">Transmembrane helix</keyword>
<proteinExistence type="predicted"/>
<keyword evidence="1" id="KW-0472">Membrane</keyword>
<accession>A0A5J4NL04</accession>
<keyword evidence="1" id="KW-0812">Transmembrane</keyword>
<evidence type="ECO:0000313" key="3">
    <source>
        <dbReference type="Proteomes" id="UP000324629"/>
    </source>
</evidence>
<gene>
    <name evidence="2" type="ORF">DEA37_0011573</name>
</gene>
<dbReference type="AlphaFoldDB" id="A0A5J4NL04"/>
<reference evidence="2 3" key="1">
    <citation type="journal article" date="2019" name="Gigascience">
        <title>Whole-genome sequence of the oriental lung fluke Paragonimus westermani.</title>
        <authorList>
            <person name="Oey H."/>
            <person name="Zakrzewski M."/>
            <person name="Narain K."/>
            <person name="Devi K.R."/>
            <person name="Agatsuma T."/>
            <person name="Nawaratna S."/>
            <person name="Gobert G.N."/>
            <person name="Jones M.K."/>
            <person name="Ragan M.A."/>
            <person name="McManus D.P."/>
            <person name="Krause L."/>
        </authorList>
    </citation>
    <scope>NUCLEOTIDE SEQUENCE [LARGE SCALE GENOMIC DNA]</scope>
    <source>
        <strain evidence="2 3">IND2009</strain>
    </source>
</reference>
<organism evidence="2 3">
    <name type="scientific">Paragonimus westermani</name>
    <dbReference type="NCBI Taxonomy" id="34504"/>
    <lineage>
        <taxon>Eukaryota</taxon>
        <taxon>Metazoa</taxon>
        <taxon>Spiralia</taxon>
        <taxon>Lophotrochozoa</taxon>
        <taxon>Platyhelminthes</taxon>
        <taxon>Trematoda</taxon>
        <taxon>Digenea</taxon>
        <taxon>Plagiorchiida</taxon>
        <taxon>Troglotremata</taxon>
        <taxon>Troglotrematidae</taxon>
        <taxon>Paragonimus</taxon>
    </lineage>
</organism>
<sequence>MDLEYHSRVRSIRSSDVLTHVHQPLVNFIAATQKLVNWKMTRFGCVLVVMFTLVCTVKSYTFQIPIEHDENGEAYVTFDGTKHWLEDNKNLEYMDAQNCTVHLELFALPMEESNAYVSGWRLCPQEFDKIP</sequence>
<protein>
    <submittedName>
        <fullName evidence="2">Uncharacterized protein</fullName>
    </submittedName>
</protein>
<dbReference type="EMBL" id="QNGE01002120">
    <property type="protein sequence ID" value="KAA3676171.1"/>
    <property type="molecule type" value="Genomic_DNA"/>
</dbReference>
<evidence type="ECO:0000313" key="2">
    <source>
        <dbReference type="EMBL" id="KAA3676171.1"/>
    </source>
</evidence>